<name>A0A103XRL5_CYNCS</name>
<evidence type="ECO:0000313" key="2">
    <source>
        <dbReference type="Proteomes" id="UP000243975"/>
    </source>
</evidence>
<dbReference type="PANTHER" id="PTHR34281:SF23">
    <property type="entry name" value="HYDROXYPROLINE-RICH GLYCOPROTEIN FAMILY PROTEIN"/>
    <property type="match status" value="1"/>
</dbReference>
<dbReference type="STRING" id="59895.A0A103XRL5"/>
<dbReference type="OMA" id="KPNHKME"/>
<dbReference type="PANTHER" id="PTHR34281">
    <property type="entry name" value="PROTEIN EARLY FLOWERING 3"/>
    <property type="match status" value="1"/>
</dbReference>
<comment type="caution">
    <text evidence="1">The sequence shown here is derived from an EMBL/GenBank/DDBJ whole genome shotgun (WGS) entry which is preliminary data.</text>
</comment>
<organism evidence="1 2">
    <name type="scientific">Cynara cardunculus var. scolymus</name>
    <name type="common">Globe artichoke</name>
    <name type="synonym">Cynara scolymus</name>
    <dbReference type="NCBI Taxonomy" id="59895"/>
    <lineage>
        <taxon>Eukaryota</taxon>
        <taxon>Viridiplantae</taxon>
        <taxon>Streptophyta</taxon>
        <taxon>Embryophyta</taxon>
        <taxon>Tracheophyta</taxon>
        <taxon>Spermatophyta</taxon>
        <taxon>Magnoliopsida</taxon>
        <taxon>eudicotyledons</taxon>
        <taxon>Gunneridae</taxon>
        <taxon>Pentapetalae</taxon>
        <taxon>asterids</taxon>
        <taxon>campanulids</taxon>
        <taxon>Asterales</taxon>
        <taxon>Asteraceae</taxon>
        <taxon>Carduoideae</taxon>
        <taxon>Cardueae</taxon>
        <taxon>Carduinae</taxon>
        <taxon>Cynara</taxon>
    </lineage>
</organism>
<reference evidence="1 2" key="1">
    <citation type="journal article" date="2016" name="Sci. Rep.">
        <title>The genome sequence of the outbreeding globe artichoke constructed de novo incorporating a phase-aware low-pass sequencing strategy of F1 progeny.</title>
        <authorList>
            <person name="Scaglione D."/>
            <person name="Reyes-Chin-Wo S."/>
            <person name="Acquadro A."/>
            <person name="Froenicke L."/>
            <person name="Portis E."/>
            <person name="Beitel C."/>
            <person name="Tirone M."/>
            <person name="Mauro R."/>
            <person name="Lo Monaco A."/>
            <person name="Mauromicale G."/>
            <person name="Faccioli P."/>
            <person name="Cattivelli L."/>
            <person name="Rieseberg L."/>
            <person name="Michelmore R."/>
            <person name="Lanteri S."/>
        </authorList>
    </citation>
    <scope>NUCLEOTIDE SEQUENCE [LARGE SCALE GENOMIC DNA]</scope>
    <source>
        <strain evidence="1">2C</strain>
    </source>
</reference>
<proteinExistence type="predicted"/>
<protein>
    <submittedName>
        <fullName evidence="1">Uncharacterized protein</fullName>
    </submittedName>
</protein>
<sequence length="358" mass="39828">MALYEQLSIRSSQGDMSKRGSFLPLQRTPTMDIADKKSNQYFDLNNQIRQREQKKKQKEDDFRASVFAQQSEINLEHSDPINGDVVSGISMVQKLIAGFPPPMVEDDAFLGKLAKVSPIKKVHVEYALKSSTNVPNDTRDFSVKNVVERPKDDTRDFSVENTVEKAPLFSVQNNHHSTFSGYLLPPSDPNFQLPGHQWLIPIMSPSEGLIYKPYPGPGYLLPVSPPTQPYQWPPGFHPPVPPTSHGFFPPYGMTTMNTSGGEEMNPFNMQCQSSGNVPIVAKFHTSNDSEVQVNIASSQSNVTRNQDTLPLFPTCPSSERGAEPTCVIRVVPHSAQSTTESVARIFQSIQERNQPNGL</sequence>
<dbReference type="EMBL" id="LEKV01004381">
    <property type="protein sequence ID" value="KVH95597.1"/>
    <property type="molecule type" value="Genomic_DNA"/>
</dbReference>
<dbReference type="Proteomes" id="UP000243975">
    <property type="component" value="Unassembled WGS sequence"/>
</dbReference>
<evidence type="ECO:0000313" key="1">
    <source>
        <dbReference type="EMBL" id="KVH95597.1"/>
    </source>
</evidence>
<dbReference type="AlphaFoldDB" id="A0A103XRL5"/>
<gene>
    <name evidence="1" type="ORF">Ccrd_002359</name>
</gene>
<keyword evidence="2" id="KW-1185">Reference proteome</keyword>
<dbReference type="GO" id="GO:2000028">
    <property type="term" value="P:regulation of photoperiodism, flowering"/>
    <property type="evidence" value="ECO:0007669"/>
    <property type="project" value="InterPro"/>
</dbReference>
<accession>A0A103XRL5</accession>
<dbReference type="Gramene" id="KVH95597">
    <property type="protein sequence ID" value="KVH95597"/>
    <property type="gene ID" value="Ccrd_002359"/>
</dbReference>
<dbReference type="InterPro" id="IPR039319">
    <property type="entry name" value="ELF3-like"/>
</dbReference>